<evidence type="ECO:0000313" key="1">
    <source>
        <dbReference type="EMBL" id="KRG78551.1"/>
    </source>
</evidence>
<name>A0A0R0DJP1_9GAMM</name>
<reference evidence="1 2" key="1">
    <citation type="submission" date="2015-05" db="EMBL/GenBank/DDBJ databases">
        <title>Genome sequencing and analysis of members of genus Stenotrophomonas.</title>
        <authorList>
            <person name="Patil P.P."/>
            <person name="Midha S."/>
            <person name="Patil P.B."/>
        </authorList>
    </citation>
    <scope>NUCLEOTIDE SEQUENCE [LARGE SCALE GENOMIC DNA]</scope>
    <source>
        <strain evidence="1 2">DSM 24757</strain>
    </source>
</reference>
<dbReference type="AlphaFoldDB" id="A0A0R0DJP1"/>
<organism evidence="1 2">
    <name type="scientific">Stenotrophomonas ginsengisoli</name>
    <dbReference type="NCBI Taxonomy" id="336566"/>
    <lineage>
        <taxon>Bacteria</taxon>
        <taxon>Pseudomonadati</taxon>
        <taxon>Pseudomonadota</taxon>
        <taxon>Gammaproteobacteria</taxon>
        <taxon>Lysobacterales</taxon>
        <taxon>Lysobacteraceae</taxon>
        <taxon>Stenotrophomonas</taxon>
    </lineage>
</organism>
<evidence type="ECO:0000313" key="2">
    <source>
        <dbReference type="Proteomes" id="UP000050956"/>
    </source>
</evidence>
<gene>
    <name evidence="1" type="ORF">ABB30_03300</name>
</gene>
<dbReference type="EMBL" id="LDJM01000009">
    <property type="protein sequence ID" value="KRG78551.1"/>
    <property type="molecule type" value="Genomic_DNA"/>
</dbReference>
<comment type="caution">
    <text evidence="1">The sequence shown here is derived from an EMBL/GenBank/DDBJ whole genome shotgun (WGS) entry which is preliminary data.</text>
</comment>
<dbReference type="Proteomes" id="UP000050956">
    <property type="component" value="Unassembled WGS sequence"/>
</dbReference>
<proteinExistence type="predicted"/>
<sequence length="115" mass="12318">MAAPCALAATSSDPLYGEDAQALALLQCQADYAERYAKAVTAQRATATEVATAAHASCAAQFEAFVRSRLTAAGDAERAQAMFSPAAFVEHHSQRMRDYAHARTLDVYLRSTATF</sequence>
<dbReference type="PATRIC" id="fig|336566.3.peg.3107"/>
<keyword evidence="2" id="KW-1185">Reference proteome</keyword>
<accession>A0A0R0DJP1</accession>
<protein>
    <submittedName>
        <fullName evidence="1">Uncharacterized protein</fullName>
    </submittedName>
</protein>